<evidence type="ECO:0000256" key="1">
    <source>
        <dbReference type="SAM" id="Phobius"/>
    </source>
</evidence>
<sequence length="127" mass="13822">MIEKPTINFSYFSHGLLMPHKQPLIDFLTRNIEPIVMILIVILARVGSVFYNSGNRILALIGDLIICCLVVTLLEPVMPDSLHGVVINGRLIAALIGVTGVHGIRLVIAYAIKHKTGIDITQGGKNV</sequence>
<name>A0A8T9IE31_SALET</name>
<dbReference type="RefSeq" id="WP_242105154.1">
    <property type="nucleotide sequence ID" value="NZ_CP093445.1"/>
</dbReference>
<keyword evidence="1" id="KW-1133">Transmembrane helix</keyword>
<keyword evidence="1" id="KW-0812">Transmembrane</keyword>
<dbReference type="AlphaFoldDB" id="A0A8T9IE31"/>
<feature type="transmembrane region" description="Helical" evidence="1">
    <location>
        <begin position="58"/>
        <end position="79"/>
    </location>
</feature>
<feature type="transmembrane region" description="Helical" evidence="1">
    <location>
        <begin position="91"/>
        <end position="112"/>
    </location>
</feature>
<keyword evidence="1" id="KW-0472">Membrane</keyword>
<accession>A0A8T9IE31</accession>
<gene>
    <name evidence="2" type="ORF">MOV10_14295</name>
</gene>
<organism evidence="2">
    <name type="scientific">Salmonella enterica subsp. enterica serovar Abeokuta</name>
    <dbReference type="NCBI Taxonomy" id="2926665"/>
    <lineage>
        <taxon>Bacteria</taxon>
        <taxon>Pseudomonadati</taxon>
        <taxon>Pseudomonadota</taxon>
        <taxon>Gammaproteobacteria</taxon>
        <taxon>Enterobacterales</taxon>
        <taxon>Enterobacteriaceae</taxon>
        <taxon>Salmonella</taxon>
    </lineage>
</organism>
<dbReference type="EMBL" id="CP093445">
    <property type="protein sequence ID" value="UNO32309.1"/>
    <property type="molecule type" value="Genomic_DNA"/>
</dbReference>
<evidence type="ECO:0000313" key="2">
    <source>
        <dbReference type="EMBL" id="UNO32309.1"/>
    </source>
</evidence>
<proteinExistence type="predicted"/>
<feature type="transmembrane region" description="Helical" evidence="1">
    <location>
        <begin position="32"/>
        <end position="51"/>
    </location>
</feature>
<protein>
    <submittedName>
        <fullName evidence="2">Uncharacterized protein</fullName>
    </submittedName>
</protein>
<reference evidence="2" key="1">
    <citation type="submission" date="2022-03" db="EMBL/GenBank/DDBJ databases">
        <title>Genome Sequence of a New Salmonella enterica Strain (Salmonella Abeokuta) isolated from Poultry Feed in Nigeria.</title>
        <authorList>
            <person name="Fagbamila I."/>
            <person name="Barco L."/>
            <person name="Monorella C."/>
            <person name="Beld M.V.D."/>
            <person name="Mooijman K."/>
            <person name="Hernandez-Segura A."/>
            <person name="Orsini M."/>
            <person name="Ajayi O."/>
            <person name="Ngulukun S."/>
            <person name="Jambalang A.-R."/>
            <person name="Sati N."/>
            <person name="Emmennaa P."/>
            <person name="Ankeli P."/>
            <person name="Muhammad M."/>
        </authorList>
    </citation>
    <scope>NUCLEOTIDE SEQUENCE</scope>
    <source>
        <strain evidence="2">OG19FER4</strain>
    </source>
</reference>